<dbReference type="OrthoDB" id="272406at2"/>
<evidence type="ECO:0000256" key="1">
    <source>
        <dbReference type="SAM" id="Phobius"/>
    </source>
</evidence>
<dbReference type="Pfam" id="PF03779">
    <property type="entry name" value="SPW"/>
    <property type="match status" value="1"/>
</dbReference>
<comment type="caution">
    <text evidence="3">The sequence shown here is derived from an EMBL/GenBank/DDBJ whole genome shotgun (WGS) entry which is preliminary data.</text>
</comment>
<protein>
    <recommendedName>
        <fullName evidence="2">SPW repeat-containing integral membrane domain-containing protein</fullName>
    </recommendedName>
</protein>
<organism evidence="3 4">
    <name type="scientific">Blastopirellula retiformator</name>
    <dbReference type="NCBI Taxonomy" id="2527970"/>
    <lineage>
        <taxon>Bacteria</taxon>
        <taxon>Pseudomonadati</taxon>
        <taxon>Planctomycetota</taxon>
        <taxon>Planctomycetia</taxon>
        <taxon>Pirellulales</taxon>
        <taxon>Pirellulaceae</taxon>
        <taxon>Blastopirellula</taxon>
    </lineage>
</organism>
<keyword evidence="1" id="KW-0472">Membrane</keyword>
<evidence type="ECO:0000313" key="3">
    <source>
        <dbReference type="EMBL" id="TWT29288.1"/>
    </source>
</evidence>
<evidence type="ECO:0000259" key="2">
    <source>
        <dbReference type="Pfam" id="PF03779"/>
    </source>
</evidence>
<accession>A0A5C5UT70</accession>
<sequence length="122" mass="13582">MWARVVEFMLSCWLAASPFIFHYSDSARALWWNDFLPAIGVGGASLLSYWRPTRHAHLFTLVVAIWLIGFGRFGSVGSPGPGMQNEIVVGLLLLMFALVPNHASDPPRVWYSDAADSFSPRD</sequence>
<dbReference type="Proteomes" id="UP000318878">
    <property type="component" value="Unassembled WGS sequence"/>
</dbReference>
<dbReference type="EMBL" id="SJPF01000009">
    <property type="protein sequence ID" value="TWT29288.1"/>
    <property type="molecule type" value="Genomic_DNA"/>
</dbReference>
<gene>
    <name evidence="3" type="ORF">Enr8_50890</name>
</gene>
<dbReference type="InterPro" id="IPR005530">
    <property type="entry name" value="SPW"/>
</dbReference>
<proteinExistence type="predicted"/>
<name>A0A5C5UT70_9BACT</name>
<reference evidence="3 4" key="1">
    <citation type="submission" date="2019-02" db="EMBL/GenBank/DDBJ databases">
        <title>Deep-cultivation of Planctomycetes and their phenomic and genomic characterization uncovers novel biology.</title>
        <authorList>
            <person name="Wiegand S."/>
            <person name="Jogler M."/>
            <person name="Boedeker C."/>
            <person name="Pinto D."/>
            <person name="Vollmers J."/>
            <person name="Rivas-Marin E."/>
            <person name="Kohn T."/>
            <person name="Peeters S.H."/>
            <person name="Heuer A."/>
            <person name="Rast P."/>
            <person name="Oberbeckmann S."/>
            <person name="Bunk B."/>
            <person name="Jeske O."/>
            <person name="Meyerdierks A."/>
            <person name="Storesund J.E."/>
            <person name="Kallscheuer N."/>
            <person name="Luecker S."/>
            <person name="Lage O.M."/>
            <person name="Pohl T."/>
            <person name="Merkel B.J."/>
            <person name="Hornburger P."/>
            <person name="Mueller R.-W."/>
            <person name="Bruemmer F."/>
            <person name="Labrenz M."/>
            <person name="Spormann A.M."/>
            <person name="Op Den Camp H."/>
            <person name="Overmann J."/>
            <person name="Amann R."/>
            <person name="Jetten M.S.M."/>
            <person name="Mascher T."/>
            <person name="Medema M.H."/>
            <person name="Devos D.P."/>
            <person name="Kaster A.-K."/>
            <person name="Ovreas L."/>
            <person name="Rohde M."/>
            <person name="Galperin M.Y."/>
            <person name="Jogler C."/>
        </authorList>
    </citation>
    <scope>NUCLEOTIDE SEQUENCE [LARGE SCALE GENOMIC DNA]</scope>
    <source>
        <strain evidence="3 4">Enr8</strain>
    </source>
</reference>
<evidence type="ECO:0000313" key="4">
    <source>
        <dbReference type="Proteomes" id="UP000318878"/>
    </source>
</evidence>
<dbReference type="AlphaFoldDB" id="A0A5C5UT70"/>
<feature type="transmembrane region" description="Helical" evidence="1">
    <location>
        <begin position="56"/>
        <end position="75"/>
    </location>
</feature>
<keyword evidence="4" id="KW-1185">Reference proteome</keyword>
<feature type="domain" description="SPW repeat-containing integral membrane" evidence="2">
    <location>
        <begin position="2"/>
        <end position="98"/>
    </location>
</feature>
<keyword evidence="1" id="KW-1133">Transmembrane helix</keyword>
<keyword evidence="1" id="KW-0812">Transmembrane</keyword>